<dbReference type="PANTHER" id="PTHR46591:SF1">
    <property type="entry name" value="ZINC FINGER FYVE DOMAIN-CONTAINING PROTEIN 26"/>
    <property type="match status" value="1"/>
</dbReference>
<evidence type="ECO:0000313" key="2">
    <source>
        <dbReference type="Proteomes" id="UP001476798"/>
    </source>
</evidence>
<comment type="caution">
    <text evidence="1">The sequence shown here is derived from an EMBL/GenBank/DDBJ whole genome shotgun (WGS) entry which is preliminary data.</text>
</comment>
<dbReference type="PANTHER" id="PTHR46591">
    <property type="entry name" value="ZINC FINGER FYVE DOMAIN-CONTAINING PROTEIN 26"/>
    <property type="match status" value="1"/>
</dbReference>
<accession>A0ABV0NWU7</accession>
<keyword evidence="2" id="KW-1185">Reference proteome</keyword>
<organism evidence="1 2">
    <name type="scientific">Goodea atripinnis</name>
    <dbReference type="NCBI Taxonomy" id="208336"/>
    <lineage>
        <taxon>Eukaryota</taxon>
        <taxon>Metazoa</taxon>
        <taxon>Chordata</taxon>
        <taxon>Craniata</taxon>
        <taxon>Vertebrata</taxon>
        <taxon>Euteleostomi</taxon>
        <taxon>Actinopterygii</taxon>
        <taxon>Neopterygii</taxon>
        <taxon>Teleostei</taxon>
        <taxon>Neoteleostei</taxon>
        <taxon>Acanthomorphata</taxon>
        <taxon>Ovalentaria</taxon>
        <taxon>Atherinomorphae</taxon>
        <taxon>Cyprinodontiformes</taxon>
        <taxon>Goodeidae</taxon>
        <taxon>Goodea</taxon>
    </lineage>
</organism>
<gene>
    <name evidence="1" type="ORF">GOODEAATRI_016601</name>
</gene>
<dbReference type="InterPro" id="IPR028730">
    <property type="entry name" value="ZFYVE26"/>
</dbReference>
<name>A0ABV0NWU7_9TELE</name>
<sequence length="184" mass="19636">MEKLAQVHQVSLVFDLEGAACFGELAFMEHYKEVLVELGQVELKMECQSMSSSSSSSEGLGLAAVPGAGRSRVGSSGRSTLQAIGSAAAAGVAFYSISDIADRLLSTPAHPLPSLEEGYWMSCSPSDSSSLLNTLLEELSPAAMAAFDLACCHCQLWKTSRQLLDTAERRLTSSLETRGMKPER</sequence>
<evidence type="ECO:0000313" key="1">
    <source>
        <dbReference type="EMBL" id="MEQ2175289.1"/>
    </source>
</evidence>
<dbReference type="EMBL" id="JAHRIO010051269">
    <property type="protein sequence ID" value="MEQ2175289.1"/>
    <property type="molecule type" value="Genomic_DNA"/>
</dbReference>
<dbReference type="Proteomes" id="UP001476798">
    <property type="component" value="Unassembled WGS sequence"/>
</dbReference>
<protein>
    <submittedName>
        <fullName evidence="1">Uncharacterized protein</fullName>
    </submittedName>
</protein>
<reference evidence="1 2" key="1">
    <citation type="submission" date="2021-06" db="EMBL/GenBank/DDBJ databases">
        <authorList>
            <person name="Palmer J.M."/>
        </authorList>
    </citation>
    <scope>NUCLEOTIDE SEQUENCE [LARGE SCALE GENOMIC DNA]</scope>
    <source>
        <strain evidence="1 2">GA_2019</strain>
        <tissue evidence="1">Muscle</tissue>
    </source>
</reference>
<proteinExistence type="predicted"/>